<dbReference type="RefSeq" id="WP_154238574.1">
    <property type="nucleotide sequence ID" value="NZ_WKPI01000010.1"/>
</dbReference>
<feature type="region of interest" description="Disordered" evidence="2">
    <location>
        <begin position="168"/>
        <end position="190"/>
    </location>
</feature>
<feature type="coiled-coil region" evidence="1">
    <location>
        <begin position="300"/>
        <end position="327"/>
    </location>
</feature>
<sequence length="327" mass="38212">MYSKIDSLFWRDQKNRKLSDDGKLLFLYLLTCPHRSSIGLYYLPEQYVASDIKWTLERVRKGFKELLQNGCVKYDRDNEIVFIKNFLRYNSFENSNQIRGAIKFLGTLPDTVFLSDLIEVIKMGYEDCSKDKSQDFKKALETLTVTLTERVRNTVAYNSNSNSSLYLNTFAPSSNDSTPDENTPEPVPYDEEEPEEFAEVSQELPLIMLPLNDGTEYPVATSMANEWQQLYQATNVVTELRKMRGWLLADPARRKTKRGILRFVTNWLSRAQDSGSRGKETQKRQDILPDYYVQMKSGSEKEVEEDADFNREEFEEIRRKLKEQEKK</sequence>
<accession>A0A6N7S6U4</accession>
<evidence type="ECO:0000313" key="5">
    <source>
        <dbReference type="Proteomes" id="UP000433575"/>
    </source>
</evidence>
<evidence type="ECO:0000313" key="4">
    <source>
        <dbReference type="EMBL" id="MSC32925.1"/>
    </source>
</evidence>
<protein>
    <recommendedName>
        <fullName evidence="7">DnaD domain-containing protein</fullName>
    </recommendedName>
</protein>
<keyword evidence="1" id="KW-0175">Coiled coil</keyword>
<evidence type="ECO:0000256" key="1">
    <source>
        <dbReference type="SAM" id="Coils"/>
    </source>
</evidence>
<dbReference type="EMBL" id="WKPI01000010">
    <property type="protein sequence ID" value="MSC32925.1"/>
    <property type="molecule type" value="Genomic_DNA"/>
</dbReference>
<gene>
    <name evidence="4" type="ORF">GKD88_07305</name>
    <name evidence="3" type="ORF">GKE08_07905</name>
</gene>
<dbReference type="Proteomes" id="UP000480929">
    <property type="component" value="Unassembled WGS sequence"/>
</dbReference>
<comment type="caution">
    <text evidence="3">The sequence shown here is derived from an EMBL/GenBank/DDBJ whole genome shotgun (WGS) entry which is preliminary data.</text>
</comment>
<evidence type="ECO:0000313" key="6">
    <source>
        <dbReference type="Proteomes" id="UP000480929"/>
    </source>
</evidence>
<dbReference type="Proteomes" id="UP000433575">
    <property type="component" value="Unassembled WGS sequence"/>
</dbReference>
<evidence type="ECO:0000313" key="3">
    <source>
        <dbReference type="EMBL" id="MSA89248.1"/>
    </source>
</evidence>
<dbReference type="AlphaFoldDB" id="A0A6N7S6U4"/>
<organism evidence="3 5">
    <name type="scientific">Holdemania massiliensis</name>
    <dbReference type="NCBI Taxonomy" id="1468449"/>
    <lineage>
        <taxon>Bacteria</taxon>
        <taxon>Bacillati</taxon>
        <taxon>Bacillota</taxon>
        <taxon>Erysipelotrichia</taxon>
        <taxon>Erysipelotrichales</taxon>
        <taxon>Erysipelotrichaceae</taxon>
        <taxon>Holdemania</taxon>
    </lineage>
</organism>
<feature type="compositionally biased region" description="Acidic residues" evidence="2">
    <location>
        <begin position="178"/>
        <end position="190"/>
    </location>
</feature>
<evidence type="ECO:0008006" key="7">
    <source>
        <dbReference type="Google" id="ProtNLM"/>
    </source>
</evidence>
<dbReference type="EMBL" id="WKPJ01000009">
    <property type="protein sequence ID" value="MSA89248.1"/>
    <property type="molecule type" value="Genomic_DNA"/>
</dbReference>
<dbReference type="OrthoDB" id="3199595at2"/>
<evidence type="ECO:0000256" key="2">
    <source>
        <dbReference type="SAM" id="MobiDB-lite"/>
    </source>
</evidence>
<proteinExistence type="predicted"/>
<reference evidence="5 6" key="1">
    <citation type="journal article" date="2019" name="Nat. Med.">
        <title>A library of human gut bacterial isolates paired with longitudinal multiomics data enables mechanistic microbiome research.</title>
        <authorList>
            <person name="Poyet M."/>
            <person name="Groussin M."/>
            <person name="Gibbons S.M."/>
            <person name="Avila-Pacheco J."/>
            <person name="Jiang X."/>
            <person name="Kearney S.M."/>
            <person name="Perrotta A.R."/>
            <person name="Berdy B."/>
            <person name="Zhao S."/>
            <person name="Lieberman T.D."/>
            <person name="Swanson P.K."/>
            <person name="Smith M."/>
            <person name="Roesemann S."/>
            <person name="Alexander J.E."/>
            <person name="Rich S.A."/>
            <person name="Livny J."/>
            <person name="Vlamakis H."/>
            <person name="Clish C."/>
            <person name="Bullock K."/>
            <person name="Deik A."/>
            <person name="Scott J."/>
            <person name="Pierce K.A."/>
            <person name="Xavier R.J."/>
            <person name="Alm E.J."/>
        </authorList>
    </citation>
    <scope>NUCLEOTIDE SEQUENCE [LARGE SCALE GENOMIC DNA]</scope>
    <source>
        <strain evidence="3 5">BIOML-A4</strain>
        <strain evidence="4 6">BIOML-A5</strain>
    </source>
</reference>
<feature type="region of interest" description="Disordered" evidence="2">
    <location>
        <begin position="272"/>
        <end position="291"/>
    </location>
</feature>
<keyword evidence="6" id="KW-1185">Reference proteome</keyword>
<feature type="compositionally biased region" description="Basic and acidic residues" evidence="2">
    <location>
        <begin position="276"/>
        <end position="287"/>
    </location>
</feature>
<name>A0A6N7S6U4_9FIRM</name>